<dbReference type="GO" id="GO:0008408">
    <property type="term" value="F:3'-5' exonuclease activity"/>
    <property type="evidence" value="ECO:0007669"/>
    <property type="project" value="TreeGrafter"/>
</dbReference>
<dbReference type="PANTHER" id="PTHR13620">
    <property type="entry name" value="3-5 EXONUCLEASE"/>
    <property type="match status" value="1"/>
</dbReference>
<evidence type="ECO:0000313" key="3">
    <source>
        <dbReference type="EMBL" id="PBK82414.1"/>
    </source>
</evidence>
<dbReference type="InterPro" id="IPR012337">
    <property type="entry name" value="RNaseH-like_sf"/>
</dbReference>
<dbReference type="PANTHER" id="PTHR13620:SF104">
    <property type="entry name" value="EXONUCLEASE 3'-5' DOMAIN-CONTAINING PROTEIN 2"/>
    <property type="match status" value="1"/>
</dbReference>
<dbReference type="Proteomes" id="UP000217790">
    <property type="component" value="Unassembled WGS sequence"/>
</dbReference>
<evidence type="ECO:0008006" key="5">
    <source>
        <dbReference type="Google" id="ProtNLM"/>
    </source>
</evidence>
<protein>
    <recommendedName>
        <fullName evidence="5">3'-5' exonuclease domain-containing protein</fullName>
    </recommendedName>
</protein>
<dbReference type="InParanoid" id="A0A2H3CM25"/>
<proteinExistence type="predicted"/>
<dbReference type="InterPro" id="IPR036397">
    <property type="entry name" value="RNaseH_sf"/>
</dbReference>
<evidence type="ECO:0000256" key="2">
    <source>
        <dbReference type="ARBA" id="ARBA00022801"/>
    </source>
</evidence>
<name>A0A2H3CM25_ARMGA</name>
<keyword evidence="4" id="KW-1185">Reference proteome</keyword>
<evidence type="ECO:0000256" key="1">
    <source>
        <dbReference type="ARBA" id="ARBA00022722"/>
    </source>
</evidence>
<evidence type="ECO:0000313" key="4">
    <source>
        <dbReference type="Proteomes" id="UP000217790"/>
    </source>
</evidence>
<dbReference type="EMBL" id="KZ293718">
    <property type="protein sequence ID" value="PBK82414.1"/>
    <property type="molecule type" value="Genomic_DNA"/>
</dbReference>
<dbReference type="OrthoDB" id="3038406at2759"/>
<dbReference type="AlphaFoldDB" id="A0A2H3CM25"/>
<dbReference type="GO" id="GO:0005737">
    <property type="term" value="C:cytoplasm"/>
    <property type="evidence" value="ECO:0007669"/>
    <property type="project" value="TreeGrafter"/>
</dbReference>
<dbReference type="SUPFAM" id="SSF53098">
    <property type="entry name" value="Ribonuclease H-like"/>
    <property type="match status" value="1"/>
</dbReference>
<dbReference type="InterPro" id="IPR051132">
    <property type="entry name" value="3-5_Exonuclease_domain"/>
</dbReference>
<reference evidence="4" key="1">
    <citation type="journal article" date="2017" name="Nat. Ecol. Evol.">
        <title>Genome expansion and lineage-specific genetic innovations in the forest pathogenic fungi Armillaria.</title>
        <authorList>
            <person name="Sipos G."/>
            <person name="Prasanna A.N."/>
            <person name="Walter M.C."/>
            <person name="O'Connor E."/>
            <person name="Balint B."/>
            <person name="Krizsan K."/>
            <person name="Kiss B."/>
            <person name="Hess J."/>
            <person name="Varga T."/>
            <person name="Slot J."/>
            <person name="Riley R."/>
            <person name="Boka B."/>
            <person name="Rigling D."/>
            <person name="Barry K."/>
            <person name="Lee J."/>
            <person name="Mihaltcheva S."/>
            <person name="LaButti K."/>
            <person name="Lipzen A."/>
            <person name="Waldron R."/>
            <person name="Moloney N.M."/>
            <person name="Sperisen C."/>
            <person name="Kredics L."/>
            <person name="Vagvoelgyi C."/>
            <person name="Patrignani A."/>
            <person name="Fitzpatrick D."/>
            <person name="Nagy I."/>
            <person name="Doyle S."/>
            <person name="Anderson J.B."/>
            <person name="Grigoriev I.V."/>
            <person name="Gueldener U."/>
            <person name="Muensterkoetter M."/>
            <person name="Nagy L.G."/>
        </authorList>
    </citation>
    <scope>NUCLEOTIDE SEQUENCE [LARGE SCALE GENOMIC DNA]</scope>
    <source>
        <strain evidence="4">Ar21-2</strain>
    </source>
</reference>
<organism evidence="3 4">
    <name type="scientific">Armillaria gallica</name>
    <name type="common">Bulbous honey fungus</name>
    <name type="synonym">Armillaria bulbosa</name>
    <dbReference type="NCBI Taxonomy" id="47427"/>
    <lineage>
        <taxon>Eukaryota</taxon>
        <taxon>Fungi</taxon>
        <taxon>Dikarya</taxon>
        <taxon>Basidiomycota</taxon>
        <taxon>Agaricomycotina</taxon>
        <taxon>Agaricomycetes</taxon>
        <taxon>Agaricomycetidae</taxon>
        <taxon>Agaricales</taxon>
        <taxon>Marasmiineae</taxon>
        <taxon>Physalacriaceae</taxon>
        <taxon>Armillaria</taxon>
    </lineage>
</organism>
<dbReference type="Gene3D" id="3.30.420.10">
    <property type="entry name" value="Ribonuclease H-like superfamily/Ribonuclease H"/>
    <property type="match status" value="1"/>
</dbReference>
<keyword evidence="1" id="KW-0540">Nuclease</keyword>
<sequence length="194" mass="21604">MADKNFLETAFPSLRDDVRPITEHGDLETLELSSHVQVHVQKSMTQIESTILSLIDLMPNEEDSVLVVGLDSEWSVDLDAQHLGHNDCYQTVIVQLAYDNKIRIFQLSEHICTGHFPPQSITFLKNPHILKVGHNIKLNLQNLQEESGVAKPFPGGVDVAYLAKQKEIVKNAHIGLADLCAKVLKAHLDKDPAT</sequence>
<dbReference type="GO" id="GO:0005634">
    <property type="term" value="C:nucleus"/>
    <property type="evidence" value="ECO:0007669"/>
    <property type="project" value="TreeGrafter"/>
</dbReference>
<gene>
    <name evidence="3" type="ORF">ARMGADRAFT_1090461</name>
</gene>
<accession>A0A2H3CM25</accession>
<keyword evidence="2" id="KW-0378">Hydrolase</keyword>
<dbReference type="GO" id="GO:0003676">
    <property type="term" value="F:nucleic acid binding"/>
    <property type="evidence" value="ECO:0007669"/>
    <property type="project" value="InterPro"/>
</dbReference>
<dbReference type="OMA" id="GHGHICH"/>